<keyword evidence="5 6" id="KW-0009">Actin-binding</keyword>
<dbReference type="Gene3D" id="3.40.850.10">
    <property type="entry name" value="Kinesin motor domain"/>
    <property type="match status" value="1"/>
</dbReference>
<dbReference type="PANTHER" id="PTHR13140:SF561">
    <property type="entry name" value="MIP31562P1"/>
    <property type="match status" value="1"/>
</dbReference>
<keyword evidence="2" id="KW-0067">ATP-binding</keyword>
<dbReference type="Pfam" id="PF00063">
    <property type="entry name" value="Myosin_head"/>
    <property type="match status" value="1"/>
</dbReference>
<proteinExistence type="inferred from homology"/>
<evidence type="ECO:0000256" key="5">
    <source>
        <dbReference type="ARBA" id="ARBA00023203"/>
    </source>
</evidence>
<dbReference type="GO" id="GO:0051015">
    <property type="term" value="F:actin filament binding"/>
    <property type="evidence" value="ECO:0007669"/>
    <property type="project" value="TreeGrafter"/>
</dbReference>
<organism evidence="8 9">
    <name type="scientific">Strigamia maritima</name>
    <name type="common">European centipede</name>
    <name type="synonym">Geophilus maritimus</name>
    <dbReference type="NCBI Taxonomy" id="126957"/>
    <lineage>
        <taxon>Eukaryota</taxon>
        <taxon>Metazoa</taxon>
        <taxon>Ecdysozoa</taxon>
        <taxon>Arthropoda</taxon>
        <taxon>Myriapoda</taxon>
        <taxon>Chilopoda</taxon>
        <taxon>Pleurostigmophora</taxon>
        <taxon>Geophilomorpha</taxon>
        <taxon>Linotaeniidae</taxon>
        <taxon>Strigamia</taxon>
    </lineage>
</organism>
<dbReference type="PhylomeDB" id="T1JND5"/>
<comment type="similarity">
    <text evidence="6">Belongs to the TRAFAC class myosin-kinesin ATPase superfamily. Myosin family.</text>
</comment>
<dbReference type="GO" id="GO:0000146">
    <property type="term" value="F:microfilament motor activity"/>
    <property type="evidence" value="ECO:0007669"/>
    <property type="project" value="TreeGrafter"/>
</dbReference>
<dbReference type="eggNOG" id="KOG4229">
    <property type="taxonomic scope" value="Eukaryota"/>
</dbReference>
<evidence type="ECO:0000313" key="8">
    <source>
        <dbReference type="EnsemblMetazoa" id="SMAR015364-PA"/>
    </source>
</evidence>
<comment type="caution">
    <text evidence="6">Lacks conserved residue(s) required for the propagation of feature annotation.</text>
</comment>
<keyword evidence="9" id="KW-1185">Reference proteome</keyword>
<reference evidence="9" key="1">
    <citation type="submission" date="2011-05" db="EMBL/GenBank/DDBJ databases">
        <authorList>
            <person name="Richards S.R."/>
            <person name="Qu J."/>
            <person name="Jiang H."/>
            <person name="Jhangiani S.N."/>
            <person name="Agravi P."/>
            <person name="Goodspeed R."/>
            <person name="Gross S."/>
            <person name="Mandapat C."/>
            <person name="Jackson L."/>
            <person name="Mathew T."/>
            <person name="Pu L."/>
            <person name="Thornton R."/>
            <person name="Saada N."/>
            <person name="Wilczek-Boney K.B."/>
            <person name="Lee S."/>
            <person name="Kovar C."/>
            <person name="Wu Y."/>
            <person name="Scherer S.E."/>
            <person name="Worley K.C."/>
            <person name="Muzny D.M."/>
            <person name="Gibbs R."/>
        </authorList>
    </citation>
    <scope>NUCLEOTIDE SEQUENCE</scope>
    <source>
        <strain evidence="9">Brora</strain>
    </source>
</reference>
<dbReference type="EMBL" id="AFFK01014262">
    <property type="status" value="NOT_ANNOTATED_CDS"/>
    <property type="molecule type" value="Genomic_DNA"/>
</dbReference>
<evidence type="ECO:0000256" key="6">
    <source>
        <dbReference type="PROSITE-ProRule" id="PRU00782"/>
    </source>
</evidence>
<evidence type="ECO:0000313" key="9">
    <source>
        <dbReference type="Proteomes" id="UP000014500"/>
    </source>
</evidence>
<evidence type="ECO:0000256" key="1">
    <source>
        <dbReference type="ARBA" id="ARBA00022741"/>
    </source>
</evidence>
<dbReference type="GO" id="GO:0007015">
    <property type="term" value="P:actin filament organization"/>
    <property type="evidence" value="ECO:0007669"/>
    <property type="project" value="TreeGrafter"/>
</dbReference>
<protein>
    <recommendedName>
        <fullName evidence="7">Myosin motor domain-containing protein</fullName>
    </recommendedName>
</protein>
<keyword evidence="3 6" id="KW-0518">Myosin</keyword>
<feature type="domain" description="Myosin motor" evidence="7">
    <location>
        <begin position="15"/>
        <end position="74"/>
    </location>
</feature>
<keyword evidence="4" id="KW-0505">Motor protein</keyword>
<dbReference type="EnsemblMetazoa" id="SMAR015364-RA">
    <property type="protein sequence ID" value="SMAR015364-PA"/>
    <property type="gene ID" value="SMAR015364"/>
</dbReference>
<dbReference type="SUPFAM" id="SSF52540">
    <property type="entry name" value="P-loop containing nucleoside triphosphate hydrolases"/>
    <property type="match status" value="1"/>
</dbReference>
<dbReference type="GO" id="GO:0005524">
    <property type="term" value="F:ATP binding"/>
    <property type="evidence" value="ECO:0007669"/>
    <property type="project" value="UniProtKB-KW"/>
</dbReference>
<dbReference type="OMA" id="TINKFMD"/>
<dbReference type="STRING" id="126957.T1JND5"/>
<dbReference type="InterPro" id="IPR036961">
    <property type="entry name" value="Kinesin_motor_dom_sf"/>
</dbReference>
<dbReference type="Proteomes" id="UP000014500">
    <property type="component" value="Unassembled WGS sequence"/>
</dbReference>
<dbReference type="GO" id="GO:0005737">
    <property type="term" value="C:cytoplasm"/>
    <property type="evidence" value="ECO:0007669"/>
    <property type="project" value="TreeGrafter"/>
</dbReference>
<keyword evidence="1" id="KW-0547">Nucleotide-binding</keyword>
<dbReference type="HOGENOM" id="CLU_2695023_0_0_1"/>
<dbReference type="InterPro" id="IPR001609">
    <property type="entry name" value="Myosin_head_motor_dom-like"/>
</dbReference>
<evidence type="ECO:0000256" key="2">
    <source>
        <dbReference type="ARBA" id="ARBA00022840"/>
    </source>
</evidence>
<dbReference type="AlphaFoldDB" id="T1JND5"/>
<sequence length="74" mass="8467">MVAVSLTARGSDHQDGYPDMTVISDIDENGINTNLRIRYNNNKIYTYTGTILIAVNPYKELDIYEPIVKFPIWT</sequence>
<dbReference type="InterPro" id="IPR027417">
    <property type="entry name" value="P-loop_NTPase"/>
</dbReference>
<dbReference type="PROSITE" id="PS51456">
    <property type="entry name" value="MYOSIN_MOTOR"/>
    <property type="match status" value="1"/>
</dbReference>
<evidence type="ECO:0000256" key="4">
    <source>
        <dbReference type="ARBA" id="ARBA00023175"/>
    </source>
</evidence>
<name>T1JND5_STRMM</name>
<evidence type="ECO:0000256" key="3">
    <source>
        <dbReference type="ARBA" id="ARBA00023123"/>
    </source>
</evidence>
<accession>T1JND5</accession>
<dbReference type="GO" id="GO:0016020">
    <property type="term" value="C:membrane"/>
    <property type="evidence" value="ECO:0007669"/>
    <property type="project" value="TreeGrafter"/>
</dbReference>
<dbReference type="PANTHER" id="PTHR13140">
    <property type="entry name" value="MYOSIN"/>
    <property type="match status" value="1"/>
</dbReference>
<reference evidence="8" key="2">
    <citation type="submission" date="2015-02" db="UniProtKB">
        <authorList>
            <consortium name="EnsemblMetazoa"/>
        </authorList>
    </citation>
    <scope>IDENTIFICATION</scope>
</reference>
<evidence type="ECO:0000259" key="7">
    <source>
        <dbReference type="PROSITE" id="PS51456"/>
    </source>
</evidence>
<dbReference type="GO" id="GO:0016459">
    <property type="term" value="C:myosin complex"/>
    <property type="evidence" value="ECO:0007669"/>
    <property type="project" value="UniProtKB-KW"/>
</dbReference>